<comment type="caution">
    <text evidence="1">The sequence shown here is derived from an EMBL/GenBank/DDBJ whole genome shotgun (WGS) entry which is preliminary data.</text>
</comment>
<evidence type="ECO:0000313" key="2">
    <source>
        <dbReference type="Proteomes" id="UP001054945"/>
    </source>
</evidence>
<dbReference type="Proteomes" id="UP001054945">
    <property type="component" value="Unassembled WGS sequence"/>
</dbReference>
<protein>
    <submittedName>
        <fullName evidence="1">Uncharacterized protein</fullName>
    </submittedName>
</protein>
<organism evidence="1 2">
    <name type="scientific">Caerostris extrusa</name>
    <name type="common">Bark spider</name>
    <name type="synonym">Caerostris bankana</name>
    <dbReference type="NCBI Taxonomy" id="172846"/>
    <lineage>
        <taxon>Eukaryota</taxon>
        <taxon>Metazoa</taxon>
        <taxon>Ecdysozoa</taxon>
        <taxon>Arthropoda</taxon>
        <taxon>Chelicerata</taxon>
        <taxon>Arachnida</taxon>
        <taxon>Araneae</taxon>
        <taxon>Araneomorphae</taxon>
        <taxon>Entelegynae</taxon>
        <taxon>Araneoidea</taxon>
        <taxon>Araneidae</taxon>
        <taxon>Caerostris</taxon>
    </lineage>
</organism>
<dbReference type="EMBL" id="BPLR01017277">
    <property type="protein sequence ID" value="GIY89977.1"/>
    <property type="molecule type" value="Genomic_DNA"/>
</dbReference>
<proteinExistence type="predicted"/>
<reference evidence="1 2" key="1">
    <citation type="submission" date="2021-06" db="EMBL/GenBank/DDBJ databases">
        <title>Caerostris extrusa draft genome.</title>
        <authorList>
            <person name="Kono N."/>
            <person name="Arakawa K."/>
        </authorList>
    </citation>
    <scope>NUCLEOTIDE SEQUENCE [LARGE SCALE GENOMIC DNA]</scope>
</reference>
<sequence length="122" mass="14242">MDKPELKMLLRQTLTTPQFVCEFIKLCAITDPLKSSRCSERRPQSTSVVMDENELDVVEINPLVFPWFQHNSHLRVEENPHGGPPPNSHTNRFSVNVWERLVDEYIIGPCCFLFRMITAKYH</sequence>
<evidence type="ECO:0000313" key="1">
    <source>
        <dbReference type="EMBL" id="GIY89977.1"/>
    </source>
</evidence>
<accession>A0AAV4X454</accession>
<gene>
    <name evidence="1" type="ORF">CEXT_778761</name>
</gene>
<dbReference type="AlphaFoldDB" id="A0AAV4X454"/>
<name>A0AAV4X454_CAEEX</name>
<keyword evidence="2" id="KW-1185">Reference proteome</keyword>